<dbReference type="Proteomes" id="UP000789595">
    <property type="component" value="Unassembled WGS sequence"/>
</dbReference>
<proteinExistence type="predicted"/>
<organism evidence="2 3">
    <name type="scientific">Pelagomonas calceolata</name>
    <dbReference type="NCBI Taxonomy" id="35677"/>
    <lineage>
        <taxon>Eukaryota</taxon>
        <taxon>Sar</taxon>
        <taxon>Stramenopiles</taxon>
        <taxon>Ochrophyta</taxon>
        <taxon>Pelagophyceae</taxon>
        <taxon>Pelagomonadales</taxon>
        <taxon>Pelagomonadaceae</taxon>
        <taxon>Pelagomonas</taxon>
    </lineage>
</organism>
<name>A0A8J2X734_9STRA</name>
<protein>
    <submittedName>
        <fullName evidence="2">Uncharacterized protein</fullName>
    </submittedName>
</protein>
<evidence type="ECO:0000256" key="1">
    <source>
        <dbReference type="SAM" id="MobiDB-lite"/>
    </source>
</evidence>
<accession>A0A8J2X734</accession>
<feature type="region of interest" description="Disordered" evidence="1">
    <location>
        <begin position="196"/>
        <end position="225"/>
    </location>
</feature>
<reference evidence="2" key="1">
    <citation type="submission" date="2021-11" db="EMBL/GenBank/DDBJ databases">
        <authorList>
            <consortium name="Genoscope - CEA"/>
            <person name="William W."/>
        </authorList>
    </citation>
    <scope>NUCLEOTIDE SEQUENCE</scope>
</reference>
<dbReference type="AlphaFoldDB" id="A0A8J2X734"/>
<gene>
    <name evidence="2" type="ORF">PECAL_6P08360</name>
</gene>
<evidence type="ECO:0000313" key="2">
    <source>
        <dbReference type="EMBL" id="CAH0379231.1"/>
    </source>
</evidence>
<evidence type="ECO:0000313" key="3">
    <source>
        <dbReference type="Proteomes" id="UP000789595"/>
    </source>
</evidence>
<keyword evidence="3" id="KW-1185">Reference proteome</keyword>
<comment type="caution">
    <text evidence="2">The sequence shown here is derived from an EMBL/GenBank/DDBJ whole genome shotgun (WGS) entry which is preliminary data.</text>
</comment>
<dbReference type="EMBL" id="CAKKNE010000006">
    <property type="protein sequence ID" value="CAH0379231.1"/>
    <property type="molecule type" value="Genomic_DNA"/>
</dbReference>
<sequence>MGAEGEQAPEEEQALVTGRPTTIVYSGDWPPEQAPRGLFKRYEVRGRVCEVIPHILFLRKDDASAEFIHGHYKRAHATRDRFQRVVAAIRIEFDPPGEGDNLKDQEREELRSLERLGGAQSRIEGHGEDGELWLYIPQKRLDAHDPFGDTVADALVEGVIVNCTCVISTAPFINTIDIKRETEEPDALGIVEAPAPAPAEDESDASSDSASYIQPSPRDLALPSYMSGTVTKNGVDMY</sequence>